<organism evidence="2 3">
    <name type="scientific">Solirubrobacter ginsenosidimutans</name>
    <dbReference type="NCBI Taxonomy" id="490573"/>
    <lineage>
        <taxon>Bacteria</taxon>
        <taxon>Bacillati</taxon>
        <taxon>Actinomycetota</taxon>
        <taxon>Thermoleophilia</taxon>
        <taxon>Solirubrobacterales</taxon>
        <taxon>Solirubrobacteraceae</taxon>
        <taxon>Solirubrobacter</taxon>
    </lineage>
</organism>
<feature type="region of interest" description="Disordered" evidence="1">
    <location>
        <begin position="1"/>
        <end position="22"/>
    </location>
</feature>
<dbReference type="EMBL" id="JAPDOD010000065">
    <property type="protein sequence ID" value="MDA0166397.1"/>
    <property type="molecule type" value="Genomic_DNA"/>
</dbReference>
<feature type="compositionally biased region" description="Basic residues" evidence="1">
    <location>
        <begin position="11"/>
        <end position="22"/>
    </location>
</feature>
<evidence type="ECO:0000256" key="1">
    <source>
        <dbReference type="SAM" id="MobiDB-lite"/>
    </source>
</evidence>
<protein>
    <submittedName>
        <fullName evidence="2">Uncharacterized protein</fullName>
    </submittedName>
</protein>
<proteinExistence type="predicted"/>
<evidence type="ECO:0000313" key="3">
    <source>
        <dbReference type="Proteomes" id="UP001149140"/>
    </source>
</evidence>
<accession>A0A9X3S678</accession>
<dbReference type="RefSeq" id="WP_270045654.1">
    <property type="nucleotide sequence ID" value="NZ_JAPDOD010000065.1"/>
</dbReference>
<comment type="caution">
    <text evidence="2">The sequence shown here is derived from an EMBL/GenBank/DDBJ whole genome shotgun (WGS) entry which is preliminary data.</text>
</comment>
<evidence type="ECO:0000313" key="2">
    <source>
        <dbReference type="EMBL" id="MDA0166397.1"/>
    </source>
</evidence>
<sequence length="315" mass="33521">MPNTAAGIHSHPTHKLGLRPPSRKPALRLADILTGVAPAHPATADHFGKLAFGLYENDKYGDCGPTSVANLVRLVTGGLLGTEVQPSQDDVFDLYRRSGNPKFDPKTGADDNGVDMQTMLEALLAGGIGNGNGAKVKPIAFAKVDVTNDDQLTAAVSIFGGCLWGVDLQTAQQAQTDAHPPKWDFHSTGEWGGHAILNGAYESGALEDVISWAIRVQTTATFRRRQLQEAWVVVWPWNLDHPQFQIGVDLSALAAAYKSLTGRDLPQPTPAPPVVADADSALWSAAKAWSAQSHSGDSKKVATALKTWAAAKHLS</sequence>
<reference evidence="2" key="1">
    <citation type="submission" date="2022-10" db="EMBL/GenBank/DDBJ databases">
        <title>The WGS of Solirubrobacter ginsenosidimutans DSM 21036.</title>
        <authorList>
            <person name="Jiang Z."/>
        </authorList>
    </citation>
    <scope>NUCLEOTIDE SEQUENCE</scope>
    <source>
        <strain evidence="2">DSM 21036</strain>
    </source>
</reference>
<gene>
    <name evidence="2" type="ORF">OM076_39400</name>
</gene>
<dbReference type="Proteomes" id="UP001149140">
    <property type="component" value="Unassembled WGS sequence"/>
</dbReference>
<keyword evidence="3" id="KW-1185">Reference proteome</keyword>
<name>A0A9X3S678_9ACTN</name>
<dbReference type="AlphaFoldDB" id="A0A9X3S678"/>